<organism evidence="1 2">
    <name type="scientific">Phocaeicola vulgatus</name>
    <name type="common">Bacteroides vulgatus</name>
    <dbReference type="NCBI Taxonomy" id="821"/>
    <lineage>
        <taxon>Bacteria</taxon>
        <taxon>Pseudomonadati</taxon>
        <taxon>Bacteroidota</taxon>
        <taxon>Bacteroidia</taxon>
        <taxon>Bacteroidales</taxon>
        <taxon>Bacteroidaceae</taxon>
        <taxon>Phocaeicola</taxon>
    </lineage>
</organism>
<protein>
    <submittedName>
        <fullName evidence="1">PcfJ-like protein</fullName>
    </submittedName>
</protein>
<dbReference type="Pfam" id="PF14284">
    <property type="entry name" value="PcfJ"/>
    <property type="match status" value="1"/>
</dbReference>
<gene>
    <name evidence="1" type="ORF">FYJ30_12170</name>
</gene>
<dbReference type="EMBL" id="VULU01000021">
    <property type="protein sequence ID" value="MSS49028.1"/>
    <property type="molecule type" value="Genomic_DNA"/>
</dbReference>
<dbReference type="AlphaFoldDB" id="A0A7K0JHE2"/>
<name>A0A7K0JHE2_PHOVU</name>
<comment type="caution">
    <text evidence="1">The sequence shown here is derived from an EMBL/GenBank/DDBJ whole genome shotgun (WGS) entry which is preliminary data.</text>
</comment>
<evidence type="ECO:0000313" key="1">
    <source>
        <dbReference type="EMBL" id="MSS49028.1"/>
    </source>
</evidence>
<proteinExistence type="predicted"/>
<sequence length="442" mass="52370">MKPRTRIQKEITQLSKRLPKLSKAQRAYAFEHCFKHYAHRTKKGIITCLECGHQWKSEHHLAESICGCTCPHCGKQLEMLDTRKRVFREMEYFCIITTCKQYQVLRYFSTKMYRKVGQSAEYSIKEVVQRWIAPNGKTETIARLRCMSIFYYDVWNLDSDMEIRTNNQHRAYDINPYCTYPKMRVIPELKRNGFNGSLHNLSPFDLFTAILNNSKQETLLKAGQIAVLRYSINTYFKLEEYWASIKICIRNGYTITDASMWKDYIDLLRYFGKDSNNPKYVCPTDLQAEHDRLMDKKNKIMEKERELQRIRMAQRRIEAERQKAERLERAKTEYALKKANFLDLNITDGFIFISVLQNVEDFYEEGKAMHHCVYSNEYYNRDNSLILSARIDGKRVETIEVNLENLSIIQSRGACNQDTEYHDRIVSLVNKNMKLIRKRMAA</sequence>
<accession>A0A7K0JHE2</accession>
<dbReference type="InterPro" id="IPR025586">
    <property type="entry name" value="PcfJ"/>
</dbReference>
<evidence type="ECO:0000313" key="2">
    <source>
        <dbReference type="Proteomes" id="UP000460950"/>
    </source>
</evidence>
<reference evidence="1 2" key="1">
    <citation type="submission" date="2019-09" db="EMBL/GenBank/DDBJ databases">
        <title>In-depth cultivation of the pig gut microbiome towards novel bacterial diversity and tailored functional studies.</title>
        <authorList>
            <person name="Wylensek D."/>
            <person name="Hitch T.C.A."/>
            <person name="Clavel T."/>
        </authorList>
    </citation>
    <scope>NUCLEOTIDE SEQUENCE [LARGE SCALE GENOMIC DNA]</scope>
    <source>
        <strain evidence="1 2">WCA-389-WT-3C</strain>
    </source>
</reference>
<dbReference type="Proteomes" id="UP000460950">
    <property type="component" value="Unassembled WGS sequence"/>
</dbReference>
<dbReference type="RefSeq" id="WP_154577485.1">
    <property type="nucleotide sequence ID" value="NZ_DAWEEQ010000118.1"/>
</dbReference>